<organism evidence="1 2">
    <name type="scientific">Sphaerodactylus townsendi</name>
    <dbReference type="NCBI Taxonomy" id="933632"/>
    <lineage>
        <taxon>Eukaryota</taxon>
        <taxon>Metazoa</taxon>
        <taxon>Chordata</taxon>
        <taxon>Craniata</taxon>
        <taxon>Vertebrata</taxon>
        <taxon>Euteleostomi</taxon>
        <taxon>Lepidosauria</taxon>
        <taxon>Squamata</taxon>
        <taxon>Bifurcata</taxon>
        <taxon>Gekkota</taxon>
        <taxon>Sphaerodactylidae</taxon>
        <taxon>Sphaerodactylus</taxon>
    </lineage>
</organism>
<name>A0ACB8EWN5_9SAUR</name>
<reference evidence="1" key="1">
    <citation type="submission" date="2021-08" db="EMBL/GenBank/DDBJ databases">
        <title>The first chromosome-level gecko genome reveals the dynamic sex chromosomes of Neotropical dwarf geckos (Sphaerodactylidae: Sphaerodactylus).</title>
        <authorList>
            <person name="Pinto B.J."/>
            <person name="Keating S.E."/>
            <person name="Gamble T."/>
        </authorList>
    </citation>
    <scope>NUCLEOTIDE SEQUENCE</scope>
    <source>
        <strain evidence="1">TG3544</strain>
    </source>
</reference>
<evidence type="ECO:0000313" key="1">
    <source>
        <dbReference type="EMBL" id="KAH7997250.1"/>
    </source>
</evidence>
<proteinExistence type="predicted"/>
<gene>
    <name evidence="1" type="ORF">K3G42_014318</name>
</gene>
<dbReference type="EMBL" id="CM037628">
    <property type="protein sequence ID" value="KAH7997250.1"/>
    <property type="molecule type" value="Genomic_DNA"/>
</dbReference>
<dbReference type="Proteomes" id="UP000827872">
    <property type="component" value="Linkage Group LG15"/>
</dbReference>
<evidence type="ECO:0000313" key="2">
    <source>
        <dbReference type="Proteomes" id="UP000827872"/>
    </source>
</evidence>
<accession>A0ACB8EWN5</accession>
<comment type="caution">
    <text evidence="1">The sequence shown here is derived from an EMBL/GenBank/DDBJ whole genome shotgun (WGS) entry which is preliminary data.</text>
</comment>
<protein>
    <submittedName>
        <fullName evidence="1">Uncharacterized protein</fullName>
    </submittedName>
</protein>
<keyword evidence="2" id="KW-1185">Reference proteome</keyword>
<sequence>MADGLDSAAAAAGEGAGSPPSGSVEVEQKFLFGPGTEEKLVAQGAALVGNVSFRDQYFDTPDWRLTLADHWLRKREGAGWELKCPPPECTGISNPATENQSPRGLPQVPARALRGGTSRIDCATRYQEVTCPHNIVARVCGLLGVESAARLDDDVARTVEELGLEEFATFVTHRRKYHVDGLSVDLDEADFGYAVGEVEAVVTKQEDVPVVLKRIQEVFRQLGFEEKTKIPGKMSVYLKKFRPAHYESLVRAGRLLKVRDIATVQGQKD</sequence>